<dbReference type="SUPFAM" id="SSF54928">
    <property type="entry name" value="RNA-binding domain, RBD"/>
    <property type="match status" value="1"/>
</dbReference>
<sequence length="77" mass="8600">MKIYVGNLTADTMESALIRKFERFGQVVSVKIIKSGGKSQGYAIVDMPNDIEAQAAITGLDRLEFNGCWWSVKQARF</sequence>
<organism evidence="3 4">
    <name type="scientific">Candidatus Chromulinivorax destructor</name>
    <dbReference type="NCBI Taxonomy" id="2066483"/>
    <lineage>
        <taxon>Bacteria</taxon>
        <taxon>Candidatus Babelota</taxon>
        <taxon>Candidatus Babeliae</taxon>
        <taxon>Candidatus Babeliales</taxon>
        <taxon>Candidatus Chromulinivoraceae</taxon>
        <taxon>Candidatus Chromulinivorax</taxon>
    </lineage>
</organism>
<evidence type="ECO:0000313" key="4">
    <source>
        <dbReference type="Proteomes" id="UP000254834"/>
    </source>
</evidence>
<protein>
    <submittedName>
        <fullName evidence="3">RNA-binding protein</fullName>
    </submittedName>
</protein>
<dbReference type="InterPro" id="IPR012677">
    <property type="entry name" value="Nucleotide-bd_a/b_plait_sf"/>
</dbReference>
<dbReference type="KEGG" id="cdes:C0J27_02550"/>
<dbReference type="RefSeq" id="WP_115585629.1">
    <property type="nucleotide sequence ID" value="NZ_CP025544.1"/>
</dbReference>
<dbReference type="InterPro" id="IPR000504">
    <property type="entry name" value="RRM_dom"/>
</dbReference>
<reference evidence="3 4" key="1">
    <citation type="submission" date="2017-12" db="EMBL/GenBank/DDBJ databases">
        <title>Chromulinavorax destructans is a abundant pathogen of dominant heterotrophic picoflagllates.</title>
        <authorList>
            <person name="Deeg C.M."/>
            <person name="Zimmer M."/>
            <person name="Suttle C.A."/>
        </authorList>
    </citation>
    <scope>NUCLEOTIDE SEQUENCE [LARGE SCALE GENOMIC DNA]</scope>
    <source>
        <strain evidence="3 4">SeV1</strain>
    </source>
</reference>
<dbReference type="SMART" id="SM00360">
    <property type="entry name" value="RRM"/>
    <property type="match status" value="1"/>
</dbReference>
<dbReference type="PROSITE" id="PS50102">
    <property type="entry name" value="RRM"/>
    <property type="match status" value="1"/>
</dbReference>
<name>A0A345ZBE7_9BACT</name>
<proteinExistence type="predicted"/>
<dbReference type="PANTHER" id="PTHR48025">
    <property type="entry name" value="OS02G0815200 PROTEIN"/>
    <property type="match status" value="1"/>
</dbReference>
<keyword evidence="1" id="KW-0694">RNA-binding</keyword>
<keyword evidence="4" id="KW-1185">Reference proteome</keyword>
<dbReference type="OrthoDB" id="9798855at2"/>
<evidence type="ECO:0000259" key="2">
    <source>
        <dbReference type="PROSITE" id="PS50102"/>
    </source>
</evidence>
<feature type="domain" description="RRM" evidence="2">
    <location>
        <begin position="1"/>
        <end position="77"/>
    </location>
</feature>
<dbReference type="Proteomes" id="UP000254834">
    <property type="component" value="Chromosome"/>
</dbReference>
<dbReference type="GO" id="GO:0003729">
    <property type="term" value="F:mRNA binding"/>
    <property type="evidence" value="ECO:0007669"/>
    <property type="project" value="TreeGrafter"/>
</dbReference>
<dbReference type="InterPro" id="IPR035979">
    <property type="entry name" value="RBD_domain_sf"/>
</dbReference>
<dbReference type="Pfam" id="PF00076">
    <property type="entry name" value="RRM_1"/>
    <property type="match status" value="1"/>
</dbReference>
<dbReference type="PANTHER" id="PTHR48025:SF1">
    <property type="entry name" value="RRM DOMAIN-CONTAINING PROTEIN"/>
    <property type="match status" value="1"/>
</dbReference>
<dbReference type="Gene3D" id="3.30.70.330">
    <property type="match status" value="1"/>
</dbReference>
<dbReference type="AlphaFoldDB" id="A0A345ZBE7"/>
<evidence type="ECO:0000256" key="1">
    <source>
        <dbReference type="ARBA" id="ARBA00022884"/>
    </source>
</evidence>
<dbReference type="InterPro" id="IPR050502">
    <property type="entry name" value="Euk_RNA-bind_prot"/>
</dbReference>
<accession>A0A345ZBE7</accession>
<evidence type="ECO:0000313" key="3">
    <source>
        <dbReference type="EMBL" id="AXK60614.1"/>
    </source>
</evidence>
<dbReference type="EMBL" id="CP025544">
    <property type="protein sequence ID" value="AXK60614.1"/>
    <property type="molecule type" value="Genomic_DNA"/>
</dbReference>
<gene>
    <name evidence="3" type="ORF">C0J27_02550</name>
</gene>